<dbReference type="Pfam" id="PF03193">
    <property type="entry name" value="RsgA_GTPase"/>
    <property type="match status" value="2"/>
</dbReference>
<keyword evidence="5 10" id="KW-0547">Nucleotide-binding</keyword>
<dbReference type="GO" id="GO:0003924">
    <property type="term" value="F:GTPase activity"/>
    <property type="evidence" value="ECO:0007669"/>
    <property type="project" value="UniProtKB-UniRule"/>
</dbReference>
<dbReference type="InterPro" id="IPR004881">
    <property type="entry name" value="Ribosome_biogen_GTPase_RsgA"/>
</dbReference>
<dbReference type="Gene3D" id="3.40.50.300">
    <property type="entry name" value="P-loop containing nucleotide triphosphate hydrolases"/>
    <property type="match status" value="1"/>
</dbReference>
<evidence type="ECO:0000259" key="11">
    <source>
        <dbReference type="PROSITE" id="PS50936"/>
    </source>
</evidence>
<comment type="caution">
    <text evidence="13">The sequence shown here is derived from an EMBL/GenBank/DDBJ whole genome shotgun (WGS) entry which is preliminary data.</text>
</comment>
<dbReference type="PROSITE" id="PS50936">
    <property type="entry name" value="ENGC_GTPASE"/>
    <property type="match status" value="1"/>
</dbReference>
<dbReference type="Proteomes" id="UP000295636">
    <property type="component" value="Unassembled WGS sequence"/>
</dbReference>
<evidence type="ECO:0000256" key="5">
    <source>
        <dbReference type="ARBA" id="ARBA00022741"/>
    </source>
</evidence>
<evidence type="ECO:0000259" key="12">
    <source>
        <dbReference type="PROSITE" id="PS51721"/>
    </source>
</evidence>
<dbReference type="PANTHER" id="PTHR32120:SF11">
    <property type="entry name" value="SMALL RIBOSOMAL SUBUNIT BIOGENESIS GTPASE RSGA 1, MITOCHONDRIAL-RELATED"/>
    <property type="match status" value="1"/>
</dbReference>
<keyword evidence="6 10" id="KW-0378">Hydrolase</keyword>
<feature type="binding site" evidence="10">
    <location>
        <position position="288"/>
    </location>
    <ligand>
        <name>Zn(2+)</name>
        <dbReference type="ChEBI" id="CHEBI:29105"/>
    </ligand>
</feature>
<evidence type="ECO:0000256" key="1">
    <source>
        <dbReference type="ARBA" id="ARBA00022490"/>
    </source>
</evidence>
<sequence length="321" mass="35403">MPSGLIVKALSGYYYVLPEDDEGMVPVQCRARGIFKKRGETPLVGDRVVYELTENGEGTVDEILPRSSELIRPQVANVELVVLVFAVQEPALNLQLLDKFLVHTENAGLETIICLTKQDLIESGEPASDGAELSMTEAYSSFCASDNLEPMNAIVHLYESIGYQVVVTSAKLGIGIEPVLQRLSGHISVFAGQSGVGKSSLLNAMVPGLQLETNQISMKLGRGKHTTRHVELIRLQNGGLVADTPGFSQLDFAQIGAAEELSACFKEFQQLAESCKFRGCLHQHEPGCKVIEAKEQGRIAESRYEHYLYFLTEIKERKRRY</sequence>
<name>A0A4R5KTF4_9BACL</name>
<dbReference type="EMBL" id="SMRT01000004">
    <property type="protein sequence ID" value="TDF98305.1"/>
    <property type="molecule type" value="Genomic_DNA"/>
</dbReference>
<dbReference type="GO" id="GO:0019843">
    <property type="term" value="F:rRNA binding"/>
    <property type="evidence" value="ECO:0007669"/>
    <property type="project" value="UniProtKB-KW"/>
</dbReference>
<keyword evidence="7 10" id="KW-0862">Zinc</keyword>
<evidence type="ECO:0000256" key="6">
    <source>
        <dbReference type="ARBA" id="ARBA00022801"/>
    </source>
</evidence>
<dbReference type="CDD" id="cd01854">
    <property type="entry name" value="YjeQ_EngC"/>
    <property type="match status" value="1"/>
</dbReference>
<feature type="binding site" evidence="10">
    <location>
        <begin position="192"/>
        <end position="200"/>
    </location>
    <ligand>
        <name>GTP</name>
        <dbReference type="ChEBI" id="CHEBI:37565"/>
    </ligand>
</feature>
<dbReference type="Gene3D" id="1.10.40.50">
    <property type="entry name" value="Probable gtpase engc, domain 3"/>
    <property type="match status" value="1"/>
</dbReference>
<organism evidence="13 14">
    <name type="scientific">Paenibacillus piri</name>
    <dbReference type="NCBI Taxonomy" id="2547395"/>
    <lineage>
        <taxon>Bacteria</taxon>
        <taxon>Bacillati</taxon>
        <taxon>Bacillota</taxon>
        <taxon>Bacilli</taxon>
        <taxon>Bacillales</taxon>
        <taxon>Paenibacillaceae</taxon>
        <taxon>Paenibacillus</taxon>
    </lineage>
</organism>
<dbReference type="AlphaFoldDB" id="A0A4R5KTF4"/>
<dbReference type="InterPro" id="IPR030378">
    <property type="entry name" value="G_CP_dom"/>
</dbReference>
<dbReference type="Gene3D" id="2.40.50.140">
    <property type="entry name" value="Nucleic acid-binding proteins"/>
    <property type="match status" value="1"/>
</dbReference>
<dbReference type="InterPro" id="IPR012340">
    <property type="entry name" value="NA-bd_OB-fold"/>
</dbReference>
<accession>A0A4R5KTF4</accession>
<dbReference type="GO" id="GO:0005737">
    <property type="term" value="C:cytoplasm"/>
    <property type="evidence" value="ECO:0007669"/>
    <property type="project" value="UniProtKB-SubCell"/>
</dbReference>
<dbReference type="InterPro" id="IPR010914">
    <property type="entry name" value="RsgA_GTPase_dom"/>
</dbReference>
<keyword evidence="9 10" id="KW-0342">GTP-binding</keyword>
<evidence type="ECO:0000256" key="9">
    <source>
        <dbReference type="ARBA" id="ARBA00023134"/>
    </source>
</evidence>
<dbReference type="CDD" id="cd04466">
    <property type="entry name" value="S1_YloQ_GTPase"/>
    <property type="match status" value="1"/>
</dbReference>
<evidence type="ECO:0000256" key="7">
    <source>
        <dbReference type="ARBA" id="ARBA00022833"/>
    </source>
</evidence>
<keyword evidence="1 10" id="KW-0963">Cytoplasm</keyword>
<feature type="domain" description="CP-type G" evidence="12">
    <location>
        <begin position="67"/>
        <end position="250"/>
    </location>
</feature>
<gene>
    <name evidence="10 13" type="primary">rsgA</name>
    <name evidence="13" type="ORF">E1757_12515</name>
</gene>
<dbReference type="RefSeq" id="WP_133228289.1">
    <property type="nucleotide sequence ID" value="NZ_SMRT01000004.1"/>
</dbReference>
<dbReference type="InterPro" id="IPR031944">
    <property type="entry name" value="RsgA_N"/>
</dbReference>
<keyword evidence="3 10" id="KW-0479">Metal-binding</keyword>
<comment type="similarity">
    <text evidence="10">Belongs to the TRAFAC class YlqF/YawG GTPase family. RsgA subfamily.</text>
</comment>
<feature type="binding site" evidence="10">
    <location>
        <position position="275"/>
    </location>
    <ligand>
        <name>Zn(2+)</name>
        <dbReference type="ChEBI" id="CHEBI:29105"/>
    </ligand>
</feature>
<dbReference type="PROSITE" id="PS51721">
    <property type="entry name" value="G_CP"/>
    <property type="match status" value="1"/>
</dbReference>
<comment type="function">
    <text evidence="10">One of several proteins that assist in the late maturation steps of the functional core of the 30S ribosomal subunit. Helps release RbfA from mature subunits. May play a role in the assembly of ribosomal proteins into the subunit. Circularly permuted GTPase that catalyzes slow GTP hydrolysis, GTPase activity is stimulated by the 30S ribosomal subunit.</text>
</comment>
<keyword evidence="14" id="KW-1185">Reference proteome</keyword>
<dbReference type="GO" id="GO:0005525">
    <property type="term" value="F:GTP binding"/>
    <property type="evidence" value="ECO:0007669"/>
    <property type="project" value="UniProtKB-UniRule"/>
</dbReference>
<evidence type="ECO:0000256" key="2">
    <source>
        <dbReference type="ARBA" id="ARBA00022517"/>
    </source>
</evidence>
<dbReference type="GO" id="GO:0042274">
    <property type="term" value="P:ribosomal small subunit biogenesis"/>
    <property type="evidence" value="ECO:0007669"/>
    <property type="project" value="UniProtKB-UniRule"/>
</dbReference>
<dbReference type="Pfam" id="PF16745">
    <property type="entry name" value="RsgA_N"/>
    <property type="match status" value="1"/>
</dbReference>
<reference evidence="13 14" key="1">
    <citation type="submission" date="2019-03" db="EMBL/GenBank/DDBJ databases">
        <title>This is whole genome sequence of Paenibacillus sp MS74 strain.</title>
        <authorList>
            <person name="Trinh H.N."/>
        </authorList>
    </citation>
    <scope>NUCLEOTIDE SEQUENCE [LARGE SCALE GENOMIC DNA]</scope>
    <source>
        <strain evidence="13 14">MS74</strain>
    </source>
</reference>
<comment type="subunit">
    <text evidence="10">Monomer. Associates with 30S ribosomal subunit, binds 16S rRNA.</text>
</comment>
<dbReference type="OrthoDB" id="9809485at2"/>
<dbReference type="InterPro" id="IPR027417">
    <property type="entry name" value="P-loop_NTPase"/>
</dbReference>
<comment type="subcellular location">
    <subcellularLocation>
        <location evidence="10">Cytoplasm</location>
    </subcellularLocation>
</comment>
<comment type="cofactor">
    <cofactor evidence="10">
        <name>Zn(2+)</name>
        <dbReference type="ChEBI" id="CHEBI:29105"/>
    </cofactor>
    <text evidence="10">Binds 1 zinc ion per subunit.</text>
</comment>
<keyword evidence="8 10" id="KW-0694">RNA-binding</keyword>
<evidence type="ECO:0000313" key="13">
    <source>
        <dbReference type="EMBL" id="TDF98305.1"/>
    </source>
</evidence>
<evidence type="ECO:0000256" key="3">
    <source>
        <dbReference type="ARBA" id="ARBA00022723"/>
    </source>
</evidence>
<dbReference type="PANTHER" id="PTHR32120">
    <property type="entry name" value="SMALL RIBOSOMAL SUBUNIT BIOGENESIS GTPASE RSGA"/>
    <property type="match status" value="1"/>
</dbReference>
<dbReference type="EC" id="3.6.1.-" evidence="10"/>
<dbReference type="GO" id="GO:0046872">
    <property type="term" value="F:metal ion binding"/>
    <property type="evidence" value="ECO:0007669"/>
    <property type="project" value="UniProtKB-KW"/>
</dbReference>
<evidence type="ECO:0000256" key="4">
    <source>
        <dbReference type="ARBA" id="ARBA00022730"/>
    </source>
</evidence>
<proteinExistence type="inferred from homology"/>
<dbReference type="SUPFAM" id="SSF50249">
    <property type="entry name" value="Nucleic acid-binding proteins"/>
    <property type="match status" value="1"/>
</dbReference>
<feature type="binding site" evidence="10">
    <location>
        <position position="280"/>
    </location>
    <ligand>
        <name>Zn(2+)</name>
        <dbReference type="ChEBI" id="CHEBI:29105"/>
    </ligand>
</feature>
<dbReference type="NCBIfam" id="TIGR00157">
    <property type="entry name" value="ribosome small subunit-dependent GTPase A"/>
    <property type="match status" value="1"/>
</dbReference>
<dbReference type="HAMAP" id="MF_01820">
    <property type="entry name" value="GTPase_RsgA"/>
    <property type="match status" value="1"/>
</dbReference>
<evidence type="ECO:0000256" key="10">
    <source>
        <dbReference type="HAMAP-Rule" id="MF_01820"/>
    </source>
</evidence>
<feature type="binding site" evidence="10">
    <location>
        <position position="282"/>
    </location>
    <ligand>
        <name>Zn(2+)</name>
        <dbReference type="ChEBI" id="CHEBI:29105"/>
    </ligand>
</feature>
<evidence type="ECO:0000313" key="14">
    <source>
        <dbReference type="Proteomes" id="UP000295636"/>
    </source>
</evidence>
<keyword evidence="2 10" id="KW-0690">Ribosome biogenesis</keyword>
<keyword evidence="4 10" id="KW-0699">rRNA-binding</keyword>
<feature type="domain" description="EngC GTPase" evidence="11">
    <location>
        <begin position="76"/>
        <end position="248"/>
    </location>
</feature>
<feature type="binding site" evidence="10">
    <location>
        <begin position="116"/>
        <end position="119"/>
    </location>
    <ligand>
        <name>GTP</name>
        <dbReference type="ChEBI" id="CHEBI:37565"/>
    </ligand>
</feature>
<dbReference type="SUPFAM" id="SSF52540">
    <property type="entry name" value="P-loop containing nucleoside triphosphate hydrolases"/>
    <property type="match status" value="1"/>
</dbReference>
<protein>
    <recommendedName>
        <fullName evidence="10">Small ribosomal subunit biogenesis GTPase RsgA</fullName>
        <ecNumber evidence="10">3.6.1.-</ecNumber>
    </recommendedName>
</protein>
<evidence type="ECO:0000256" key="8">
    <source>
        <dbReference type="ARBA" id="ARBA00022884"/>
    </source>
</evidence>